<dbReference type="GO" id="GO:0006098">
    <property type="term" value="P:pentose-phosphate shunt"/>
    <property type="evidence" value="ECO:0007669"/>
    <property type="project" value="UniProtKB-UniRule"/>
</dbReference>
<name>A0A9D1KE18_9FIRM</name>
<comment type="pathway">
    <text evidence="10">Carbohydrate degradation.</text>
</comment>
<evidence type="ECO:0000256" key="11">
    <source>
        <dbReference type="PIRNR" id="PIRNR001461"/>
    </source>
</evidence>
<keyword evidence="10 11" id="KW-0119">Carbohydrate metabolism</keyword>
<feature type="binding site" evidence="10 13">
    <location>
        <position position="174"/>
    </location>
    <ligand>
        <name>a divalent metal cation</name>
        <dbReference type="ChEBI" id="CHEBI:60240"/>
    </ligand>
</feature>
<feature type="binding site" evidence="10">
    <location>
        <begin position="174"/>
        <end position="176"/>
    </location>
    <ligand>
        <name>substrate</name>
    </ligand>
</feature>
<dbReference type="PANTHER" id="PTHR11749">
    <property type="entry name" value="RIBULOSE-5-PHOSPHATE-3-EPIMERASE"/>
    <property type="match status" value="1"/>
</dbReference>
<dbReference type="AlphaFoldDB" id="A0A9D1KE18"/>
<dbReference type="SUPFAM" id="SSF51366">
    <property type="entry name" value="Ribulose-phoshate binding barrel"/>
    <property type="match status" value="1"/>
</dbReference>
<feature type="binding site" evidence="10 14">
    <location>
        <begin position="196"/>
        <end position="197"/>
    </location>
    <ligand>
        <name>substrate</name>
    </ligand>
</feature>
<evidence type="ECO:0000256" key="12">
    <source>
        <dbReference type="PIRSR" id="PIRSR001461-1"/>
    </source>
</evidence>
<evidence type="ECO:0000256" key="2">
    <source>
        <dbReference type="ARBA" id="ARBA00001936"/>
    </source>
</evidence>
<comment type="similarity">
    <text evidence="6 10 11">Belongs to the ribulose-phosphate 3-epimerase family.</text>
</comment>
<evidence type="ECO:0000256" key="8">
    <source>
        <dbReference type="ARBA" id="ARBA00022723"/>
    </source>
</evidence>
<evidence type="ECO:0000256" key="5">
    <source>
        <dbReference type="ARBA" id="ARBA00001954"/>
    </source>
</evidence>
<dbReference type="HAMAP" id="MF_02227">
    <property type="entry name" value="RPE"/>
    <property type="match status" value="1"/>
</dbReference>
<feature type="binding site" evidence="10 13">
    <location>
        <position position="32"/>
    </location>
    <ligand>
        <name>a divalent metal cation</name>
        <dbReference type="ChEBI" id="CHEBI:60240"/>
    </ligand>
</feature>
<feature type="binding site" evidence="10 13">
    <location>
        <position position="34"/>
    </location>
    <ligand>
        <name>a divalent metal cation</name>
        <dbReference type="ChEBI" id="CHEBI:60240"/>
    </ligand>
</feature>
<dbReference type="NCBIfam" id="NF004076">
    <property type="entry name" value="PRK05581.1-4"/>
    <property type="match status" value="1"/>
</dbReference>
<comment type="cofactor">
    <cofactor evidence="5">
        <name>Fe(2+)</name>
        <dbReference type="ChEBI" id="CHEBI:29033"/>
    </cofactor>
</comment>
<evidence type="ECO:0000256" key="9">
    <source>
        <dbReference type="ARBA" id="ARBA00023235"/>
    </source>
</evidence>
<comment type="cofactor">
    <cofactor evidence="2">
        <name>Mn(2+)</name>
        <dbReference type="ChEBI" id="CHEBI:29035"/>
    </cofactor>
</comment>
<dbReference type="GO" id="GO:0004750">
    <property type="term" value="F:D-ribulose-phosphate 3-epimerase activity"/>
    <property type="evidence" value="ECO:0007669"/>
    <property type="project" value="UniProtKB-UniRule"/>
</dbReference>
<dbReference type="EMBL" id="DVKS01000046">
    <property type="protein sequence ID" value="HIT41008.1"/>
    <property type="molecule type" value="Genomic_DNA"/>
</dbReference>
<dbReference type="InterPro" id="IPR000056">
    <property type="entry name" value="Ribul_P_3_epim-like"/>
</dbReference>
<dbReference type="Pfam" id="PF00834">
    <property type="entry name" value="Ribul_P_3_epim"/>
    <property type="match status" value="1"/>
</dbReference>
<gene>
    <name evidence="10 15" type="primary">rpe</name>
    <name evidence="15" type="ORF">IAB60_02725</name>
</gene>
<evidence type="ECO:0000256" key="10">
    <source>
        <dbReference type="HAMAP-Rule" id="MF_02227"/>
    </source>
</evidence>
<proteinExistence type="inferred from homology"/>
<comment type="cofactor">
    <cofactor evidence="3">
        <name>Co(2+)</name>
        <dbReference type="ChEBI" id="CHEBI:48828"/>
    </cofactor>
</comment>
<dbReference type="InterPro" id="IPR013785">
    <property type="entry name" value="Aldolase_TIM"/>
</dbReference>
<evidence type="ECO:0000256" key="3">
    <source>
        <dbReference type="ARBA" id="ARBA00001941"/>
    </source>
</evidence>
<dbReference type="NCBIfam" id="TIGR01163">
    <property type="entry name" value="rpe"/>
    <property type="match status" value="1"/>
</dbReference>
<dbReference type="Proteomes" id="UP000886860">
    <property type="component" value="Unassembled WGS sequence"/>
</dbReference>
<keyword evidence="13" id="KW-0170">Cobalt</keyword>
<feature type="binding site" evidence="10 14">
    <location>
        <position position="65"/>
    </location>
    <ligand>
        <name>substrate</name>
    </ligand>
</feature>
<comment type="cofactor">
    <cofactor evidence="4">
        <name>Zn(2+)</name>
        <dbReference type="ChEBI" id="CHEBI:29105"/>
    </cofactor>
</comment>
<feature type="binding site" evidence="14">
    <location>
        <position position="176"/>
    </location>
    <ligand>
        <name>substrate</name>
    </ligand>
</feature>
<dbReference type="Gene3D" id="3.20.20.70">
    <property type="entry name" value="Aldolase class I"/>
    <property type="match status" value="1"/>
</dbReference>
<evidence type="ECO:0000256" key="1">
    <source>
        <dbReference type="ARBA" id="ARBA00001782"/>
    </source>
</evidence>
<dbReference type="EC" id="5.1.3.1" evidence="7 10"/>
<feature type="active site" description="Proton donor" evidence="10 12">
    <location>
        <position position="174"/>
    </location>
</feature>
<accession>A0A9D1KE18</accession>
<organism evidence="15 16">
    <name type="scientific">Candidatus Caccovicinus merdipullorum</name>
    <dbReference type="NCBI Taxonomy" id="2840724"/>
    <lineage>
        <taxon>Bacteria</taxon>
        <taxon>Bacillati</taxon>
        <taxon>Bacillota</taxon>
        <taxon>Clostridia</taxon>
        <taxon>Eubacteriales</taxon>
        <taxon>Candidatus Caccovicinus</taxon>
    </lineage>
</organism>
<keyword evidence="13" id="KW-0464">Manganese</keyword>
<reference evidence="15" key="1">
    <citation type="submission" date="2020-10" db="EMBL/GenBank/DDBJ databases">
        <authorList>
            <person name="Gilroy R."/>
        </authorList>
    </citation>
    <scope>NUCLEOTIDE SEQUENCE</scope>
    <source>
        <strain evidence="15">CHK123-3438</strain>
    </source>
</reference>
<evidence type="ECO:0000256" key="13">
    <source>
        <dbReference type="PIRSR" id="PIRSR001461-2"/>
    </source>
</evidence>
<dbReference type="InterPro" id="IPR026019">
    <property type="entry name" value="Ribul_P_3_epim"/>
</dbReference>
<feature type="binding site" evidence="10 14">
    <location>
        <begin position="141"/>
        <end position="144"/>
    </location>
    <ligand>
        <name>substrate</name>
    </ligand>
</feature>
<dbReference type="CDD" id="cd00429">
    <property type="entry name" value="RPE"/>
    <property type="match status" value="1"/>
</dbReference>
<comment type="function">
    <text evidence="10">Catalyzes the reversible epimerization of D-ribulose 5-phosphate to D-xylulose 5-phosphate.</text>
</comment>
<dbReference type="GO" id="GO:0046872">
    <property type="term" value="F:metal ion binding"/>
    <property type="evidence" value="ECO:0007669"/>
    <property type="project" value="UniProtKB-UniRule"/>
</dbReference>
<keyword evidence="8 10" id="KW-0479">Metal-binding</keyword>
<reference evidence="15" key="2">
    <citation type="journal article" date="2021" name="PeerJ">
        <title>Extensive microbial diversity within the chicken gut microbiome revealed by metagenomics and culture.</title>
        <authorList>
            <person name="Gilroy R."/>
            <person name="Ravi A."/>
            <person name="Getino M."/>
            <person name="Pursley I."/>
            <person name="Horton D.L."/>
            <person name="Alikhan N.F."/>
            <person name="Baker D."/>
            <person name="Gharbi K."/>
            <person name="Hall N."/>
            <person name="Watson M."/>
            <person name="Adriaenssens E.M."/>
            <person name="Foster-Nyarko E."/>
            <person name="Jarju S."/>
            <person name="Secka A."/>
            <person name="Antonio M."/>
            <person name="Oren A."/>
            <person name="Chaudhuri R.R."/>
            <person name="La Ragione R."/>
            <person name="Hildebrand F."/>
            <person name="Pallen M.J."/>
        </authorList>
    </citation>
    <scope>NUCLEOTIDE SEQUENCE</scope>
    <source>
        <strain evidence="15">CHK123-3438</strain>
    </source>
</reference>
<feature type="binding site" evidence="10 13">
    <location>
        <position position="65"/>
    </location>
    <ligand>
        <name>a divalent metal cation</name>
        <dbReference type="ChEBI" id="CHEBI:60240"/>
    </ligand>
</feature>
<dbReference type="FunFam" id="3.20.20.70:FF:000004">
    <property type="entry name" value="Ribulose-phosphate 3-epimerase"/>
    <property type="match status" value="1"/>
</dbReference>
<keyword evidence="13" id="KW-0862">Zinc</keyword>
<sequence>MNILAPSLLGCDFSNLERQIKAVEEAGAGYLHLDVMDGLFVPSISFGMPVIASIRKCTDMVFDVHMMVKEPGRYAQVMKEAGAELLCVHQEACLHLDRTVSQIHALGMKAGVALNPATPVSVLECILDQVDQVLVMTVNPGFGGQEYIPYTLEKVRALRRLATERGLHLDIQVDGGITPENAAVFLEAGANILVAGSSVFRGDPGENTRKFMDVLRKYEAD</sequence>
<feature type="active site" description="Proton acceptor" evidence="10 12">
    <location>
        <position position="34"/>
    </location>
</feature>
<dbReference type="InterPro" id="IPR011060">
    <property type="entry name" value="RibuloseP-bd_barrel"/>
</dbReference>
<comment type="catalytic activity">
    <reaction evidence="1 10 11">
        <text>D-ribulose 5-phosphate = D-xylulose 5-phosphate</text>
        <dbReference type="Rhea" id="RHEA:13677"/>
        <dbReference type="ChEBI" id="CHEBI:57737"/>
        <dbReference type="ChEBI" id="CHEBI:58121"/>
        <dbReference type="EC" id="5.1.3.1"/>
    </reaction>
</comment>
<evidence type="ECO:0000256" key="6">
    <source>
        <dbReference type="ARBA" id="ARBA00009541"/>
    </source>
</evidence>
<comment type="caution">
    <text evidence="15">The sequence shown here is derived from an EMBL/GenBank/DDBJ whole genome shotgun (WGS) entry which is preliminary data.</text>
</comment>
<dbReference type="PIRSF" id="PIRSF001461">
    <property type="entry name" value="RPE"/>
    <property type="match status" value="1"/>
</dbReference>
<feature type="binding site" evidence="10 14">
    <location>
        <position position="7"/>
    </location>
    <ligand>
        <name>substrate</name>
    </ligand>
</feature>
<dbReference type="GO" id="GO:0005737">
    <property type="term" value="C:cytoplasm"/>
    <property type="evidence" value="ECO:0007669"/>
    <property type="project" value="UniProtKB-ARBA"/>
</dbReference>
<evidence type="ECO:0000256" key="4">
    <source>
        <dbReference type="ARBA" id="ARBA00001947"/>
    </source>
</evidence>
<dbReference type="GO" id="GO:0019323">
    <property type="term" value="P:pentose catabolic process"/>
    <property type="evidence" value="ECO:0007669"/>
    <property type="project" value="UniProtKB-UniRule"/>
</dbReference>
<protein>
    <recommendedName>
        <fullName evidence="7 10">Ribulose-phosphate 3-epimerase</fullName>
        <ecNumber evidence="7 10">5.1.3.1</ecNumber>
    </recommendedName>
</protein>
<evidence type="ECO:0000256" key="7">
    <source>
        <dbReference type="ARBA" id="ARBA00013188"/>
    </source>
</evidence>
<evidence type="ECO:0000256" key="14">
    <source>
        <dbReference type="PIRSR" id="PIRSR001461-3"/>
    </source>
</evidence>
<comment type="cofactor">
    <cofactor evidence="10 13">
        <name>a divalent metal cation</name>
        <dbReference type="ChEBI" id="CHEBI:60240"/>
    </cofactor>
    <text evidence="10 13">Binds 1 divalent metal cation per subunit.</text>
</comment>
<keyword evidence="9 10" id="KW-0413">Isomerase</keyword>
<evidence type="ECO:0000313" key="15">
    <source>
        <dbReference type="EMBL" id="HIT41008.1"/>
    </source>
</evidence>
<evidence type="ECO:0000313" key="16">
    <source>
        <dbReference type="Proteomes" id="UP000886860"/>
    </source>
</evidence>